<proteinExistence type="predicted"/>
<dbReference type="PANTHER" id="PTHR23355">
    <property type="entry name" value="RIBONUCLEASE"/>
    <property type="match status" value="1"/>
</dbReference>
<dbReference type="FunFam" id="2.40.50.140:FF:000100">
    <property type="entry name" value="Cell wall biogenesis protein phosphatase"/>
    <property type="match status" value="1"/>
</dbReference>
<name>G3B4G9_CANTC</name>
<dbReference type="Proteomes" id="UP000000707">
    <property type="component" value="Unassembled WGS sequence"/>
</dbReference>
<dbReference type="EMBL" id="GL996521">
    <property type="protein sequence ID" value="EGV63824.1"/>
    <property type="molecule type" value="Genomic_DNA"/>
</dbReference>
<dbReference type="STRING" id="590646.G3B4G9"/>
<feature type="domain" description="RNB" evidence="1">
    <location>
        <begin position="15"/>
        <end position="97"/>
    </location>
</feature>
<dbReference type="PANTHER" id="PTHR23355:SF9">
    <property type="entry name" value="DIS3-LIKE EXONUCLEASE 2"/>
    <property type="match status" value="1"/>
</dbReference>
<dbReference type="InterPro" id="IPR050180">
    <property type="entry name" value="RNR_Ribonuclease"/>
</dbReference>
<accession>G3B4G9</accession>
<dbReference type="Pfam" id="PF17877">
    <property type="entry name" value="Dis3l2_C_term"/>
    <property type="match status" value="1"/>
</dbReference>
<sequence>METFVRRASNLGFKIDTTDSASLQRSILSIEDPIKRQCVETLLYKCMTRGRYYIAGKQDPDSYSHYYFNLPLYTHFTSPLRRYADIVVHRQLKSLITDEYESLKTQDLDSLKAITDYCNFKKDCANNAQEQAIHLLLSQTINGLSESAGQLLCIGTVVQVYESSFDVLIPEFGVEKRVHGDQLPLVKAEFDKVNRVLELFWESGVDSATYIPPDEQSSLSYRSSIKNKYRTSSSEAAKIQGRTLSQKRSSSPDDIVEKLSKLNIKAPELKVPSSSVESDHSLTPYLENLTIRREGNYNIQEIKELTQVPVLIRAEIGMALPCLTVRVLNPFSS</sequence>
<dbReference type="eggNOG" id="KOG2102">
    <property type="taxonomic scope" value="Eukaryota"/>
</dbReference>
<feature type="non-terminal residue" evidence="3">
    <location>
        <position position="333"/>
    </location>
</feature>
<dbReference type="AlphaFoldDB" id="G3B4G9"/>
<dbReference type="GO" id="GO:0003723">
    <property type="term" value="F:RNA binding"/>
    <property type="evidence" value="ECO:0007669"/>
    <property type="project" value="InterPro"/>
</dbReference>
<reference evidence="3 4" key="1">
    <citation type="journal article" date="2011" name="Proc. Natl. Acad. Sci. U.S.A.">
        <title>Comparative genomics of xylose-fermenting fungi for enhanced biofuel production.</title>
        <authorList>
            <person name="Wohlbach D.J."/>
            <person name="Kuo A."/>
            <person name="Sato T.K."/>
            <person name="Potts K.M."/>
            <person name="Salamov A.A."/>
            <person name="LaButti K.M."/>
            <person name="Sun H."/>
            <person name="Clum A."/>
            <person name="Pangilinan J.L."/>
            <person name="Lindquist E.A."/>
            <person name="Lucas S."/>
            <person name="Lapidus A."/>
            <person name="Jin M."/>
            <person name="Gunawan C."/>
            <person name="Balan V."/>
            <person name="Dale B.E."/>
            <person name="Jeffries T.W."/>
            <person name="Zinkel R."/>
            <person name="Barry K.W."/>
            <person name="Grigoriev I.V."/>
            <person name="Gasch A.P."/>
        </authorList>
    </citation>
    <scope>NUCLEOTIDE SEQUENCE [LARGE SCALE GENOMIC DNA]</scope>
    <source>
        <strain evidence="4">ATCC 10573 / BCRC 21748 / CBS 615 / JCM 9827 / NBRC 10315 / NRRL Y-1498 / VKM Y-70</strain>
    </source>
</reference>
<dbReference type="Pfam" id="PF00773">
    <property type="entry name" value="RNB"/>
    <property type="match status" value="1"/>
</dbReference>
<dbReference type="HOGENOM" id="CLU_769726_0_0_1"/>
<protein>
    <submittedName>
        <fullName evidence="3">RNB-domain-containing protein</fullName>
    </submittedName>
</protein>
<organism evidence="4">
    <name type="scientific">Candida tenuis (strain ATCC 10573 / BCRC 21748 / CBS 615 / JCM 9827 / NBRC 10315 / NRRL Y-1498 / VKM Y-70)</name>
    <name type="common">Yeast</name>
    <name type="synonym">Yamadazyma tenuis</name>
    <dbReference type="NCBI Taxonomy" id="590646"/>
    <lineage>
        <taxon>Eukaryota</taxon>
        <taxon>Fungi</taxon>
        <taxon>Dikarya</taxon>
        <taxon>Ascomycota</taxon>
        <taxon>Saccharomycotina</taxon>
        <taxon>Pichiomycetes</taxon>
        <taxon>Debaryomycetaceae</taxon>
        <taxon>Yamadazyma</taxon>
    </lineage>
</organism>
<evidence type="ECO:0000259" key="1">
    <source>
        <dbReference type="Pfam" id="PF00773"/>
    </source>
</evidence>
<dbReference type="Gene3D" id="2.40.50.140">
    <property type="entry name" value="Nucleic acid-binding proteins"/>
    <property type="match status" value="1"/>
</dbReference>
<dbReference type="OrthoDB" id="372421at2759"/>
<evidence type="ECO:0000313" key="4">
    <source>
        <dbReference type="Proteomes" id="UP000000707"/>
    </source>
</evidence>
<dbReference type="GO" id="GO:0000175">
    <property type="term" value="F:3'-5'-RNA exonuclease activity"/>
    <property type="evidence" value="ECO:0007669"/>
    <property type="project" value="TreeGrafter"/>
</dbReference>
<dbReference type="GO" id="GO:0000932">
    <property type="term" value="C:P-body"/>
    <property type="evidence" value="ECO:0007669"/>
    <property type="project" value="TreeGrafter"/>
</dbReference>
<dbReference type="GO" id="GO:0006402">
    <property type="term" value="P:mRNA catabolic process"/>
    <property type="evidence" value="ECO:0007669"/>
    <property type="project" value="TreeGrafter"/>
</dbReference>
<evidence type="ECO:0000259" key="2">
    <source>
        <dbReference type="Pfam" id="PF17877"/>
    </source>
</evidence>
<dbReference type="SUPFAM" id="SSF50249">
    <property type="entry name" value="Nucleic acid-binding proteins"/>
    <property type="match status" value="1"/>
</dbReference>
<keyword evidence="4" id="KW-1185">Reference proteome</keyword>
<dbReference type="InterPro" id="IPR012340">
    <property type="entry name" value="NA-bd_OB-fold"/>
</dbReference>
<dbReference type="InterPro" id="IPR001900">
    <property type="entry name" value="RNase_II/R"/>
</dbReference>
<gene>
    <name evidence="3" type="ORF">CANTEDRAFT_113857</name>
</gene>
<evidence type="ECO:0000313" key="3">
    <source>
        <dbReference type="EMBL" id="EGV63824.1"/>
    </source>
</evidence>
<dbReference type="InterPro" id="IPR041093">
    <property type="entry name" value="Dis3l2-like_C"/>
</dbReference>
<feature type="domain" description="DIS3L2 C-terminal" evidence="2">
    <location>
        <begin position="149"/>
        <end position="235"/>
    </location>
</feature>